<keyword evidence="2" id="KW-1185">Reference proteome</keyword>
<accession>A0ABW3NE73</accession>
<organism evidence="1 2">
    <name type="scientific">Oceanobacillus locisalsi</name>
    <dbReference type="NCBI Taxonomy" id="546107"/>
    <lineage>
        <taxon>Bacteria</taxon>
        <taxon>Bacillati</taxon>
        <taxon>Bacillota</taxon>
        <taxon>Bacilli</taxon>
        <taxon>Bacillales</taxon>
        <taxon>Bacillaceae</taxon>
        <taxon>Oceanobacillus</taxon>
    </lineage>
</organism>
<dbReference type="InterPro" id="IPR011856">
    <property type="entry name" value="tRNA_endonuc-like_dom_sf"/>
</dbReference>
<evidence type="ECO:0008006" key="3">
    <source>
        <dbReference type="Google" id="ProtNLM"/>
    </source>
</evidence>
<evidence type="ECO:0000313" key="2">
    <source>
        <dbReference type="Proteomes" id="UP001597041"/>
    </source>
</evidence>
<proteinExistence type="predicted"/>
<name>A0ABW3NE73_9BACI</name>
<dbReference type="RefSeq" id="WP_379590255.1">
    <property type="nucleotide sequence ID" value="NZ_JBHTKK010000001.1"/>
</dbReference>
<evidence type="ECO:0000313" key="1">
    <source>
        <dbReference type="EMBL" id="MFD1064790.1"/>
    </source>
</evidence>
<comment type="caution">
    <text evidence="1">The sequence shown here is derived from an EMBL/GenBank/DDBJ whole genome shotgun (WGS) entry which is preliminary data.</text>
</comment>
<sequence>MAGYIFTLDSIDSLKEVAETGVYSTKFNNIPEKYWSTPHEGTFADYLSMKNGDNVYFFHKRKIYGIGKLVNIHNNCIFLNFPGADKPGTTSFDMIEDKMILNESKEDLKKRFLCTFKGDPYLFKKGVDMDEVLSSTPHAFKMLRALWKLSFIKIDEIENKALFDCVLKANESIVNGKSGCYQYDKKVHKRIKDIYTTNYLVTSKNIVKYAEENNSIKHEMAIEAAIIDYISNNDSNNIYGTWDYISHQVIASPFKPIDYMDKMDVFGYRYIKGYKTISKYLMIEIKKDAANIETIDQAMKYIDWIEQEYSHDYNMIEAFIVASYISEEVVKKRDESAVRFYTKGRNPAETSQWKNLHLIEYRYNKKNNHIVFKEIAPI</sequence>
<gene>
    <name evidence="1" type="ORF">ACFQ19_02020</name>
</gene>
<dbReference type="Proteomes" id="UP001597041">
    <property type="component" value="Unassembled WGS sequence"/>
</dbReference>
<reference evidence="2" key="1">
    <citation type="journal article" date="2019" name="Int. J. Syst. Evol. Microbiol.">
        <title>The Global Catalogue of Microorganisms (GCM) 10K type strain sequencing project: providing services to taxonomists for standard genome sequencing and annotation.</title>
        <authorList>
            <consortium name="The Broad Institute Genomics Platform"/>
            <consortium name="The Broad Institute Genome Sequencing Center for Infectious Disease"/>
            <person name="Wu L."/>
            <person name="Ma J."/>
        </authorList>
    </citation>
    <scope>NUCLEOTIDE SEQUENCE [LARGE SCALE GENOMIC DNA]</scope>
    <source>
        <strain evidence="2">CCUG 56608</strain>
    </source>
</reference>
<dbReference type="Gene3D" id="3.40.1350.10">
    <property type="match status" value="1"/>
</dbReference>
<dbReference type="EMBL" id="JBHTKK010000001">
    <property type="protein sequence ID" value="MFD1064790.1"/>
    <property type="molecule type" value="Genomic_DNA"/>
</dbReference>
<protein>
    <recommendedName>
        <fullName evidence="3">EVE domain-containing protein</fullName>
    </recommendedName>
</protein>